<dbReference type="PANTHER" id="PTHR36140">
    <property type="entry name" value="F-BOX DOMAIN-CONTAINING PROTEIN-RELATED"/>
    <property type="match status" value="1"/>
</dbReference>
<dbReference type="eggNOG" id="ENOG502R3C0">
    <property type="taxonomic scope" value="Eukaryota"/>
</dbReference>
<dbReference type="AlphaFoldDB" id="A0A0E0C7S5"/>
<sequence>MPPLRQGRARGAAARPSPYRGGWLSQRCRSSGGDHDTGEYDANRMSLTDDALAATFTRLPNTADVVCCAATCRRWASVVAKEADALSRALPLLPGRALGFFHQYSTPPCFVPTAFGSRLLGYDLPSTSALPSGVQTDALGLLDLSLSCPVASRNGRLVLELQSMEHVNDGKLNLCVCNPMTGDGGRAAASIWQRRAQDGIVLHAVAYWPLRRTTLAVRLDTPQPTQVRMPPDGIINTIQQFRLLGVTPERKLCFIDAADSSGYVGLASMVFETTGDDMCGGAGEWPVGSHN</sequence>
<dbReference type="HOGENOM" id="CLU_957724_0_0_1"/>
<name>A0A0E0C7S5_9ORYZ</name>
<reference evidence="2" key="1">
    <citation type="submission" date="2015-04" db="UniProtKB">
        <authorList>
            <consortium name="EnsemblPlants"/>
        </authorList>
    </citation>
    <scope>IDENTIFICATION</scope>
</reference>
<reference evidence="2" key="2">
    <citation type="submission" date="2018-05" db="EMBL/GenBank/DDBJ databases">
        <title>OmerRS3 (Oryza meridionalis Reference Sequence Version 3).</title>
        <authorList>
            <person name="Zhang J."/>
            <person name="Kudrna D."/>
            <person name="Lee S."/>
            <person name="Talag J."/>
            <person name="Welchert J."/>
            <person name="Wing R.A."/>
        </authorList>
    </citation>
    <scope>NUCLEOTIDE SEQUENCE [LARGE SCALE GENOMIC DNA]</scope>
    <source>
        <strain evidence="2">cv. OR44</strain>
    </source>
</reference>
<protein>
    <recommendedName>
        <fullName evidence="4">F-box domain-containing protein</fullName>
    </recommendedName>
</protein>
<evidence type="ECO:0008006" key="4">
    <source>
        <dbReference type="Google" id="ProtNLM"/>
    </source>
</evidence>
<evidence type="ECO:0000313" key="3">
    <source>
        <dbReference type="Proteomes" id="UP000008021"/>
    </source>
</evidence>
<feature type="compositionally biased region" description="Low complexity" evidence="1">
    <location>
        <begin position="1"/>
        <end position="22"/>
    </location>
</feature>
<dbReference type="PANTHER" id="PTHR36140:SF9">
    <property type="entry name" value="F-BOX DOMAIN CONTAINING PROTEIN"/>
    <property type="match status" value="1"/>
</dbReference>
<evidence type="ECO:0000256" key="1">
    <source>
        <dbReference type="SAM" id="MobiDB-lite"/>
    </source>
</evidence>
<dbReference type="EnsemblPlants" id="OMERI01G28140.1">
    <property type="protein sequence ID" value="OMERI01G28140.1"/>
    <property type="gene ID" value="OMERI01G28140"/>
</dbReference>
<dbReference type="Proteomes" id="UP000008021">
    <property type="component" value="Chromosome 1"/>
</dbReference>
<feature type="region of interest" description="Disordered" evidence="1">
    <location>
        <begin position="1"/>
        <end position="39"/>
    </location>
</feature>
<dbReference type="Gramene" id="OMERI01G28140.1">
    <property type="protein sequence ID" value="OMERI01G28140.1"/>
    <property type="gene ID" value="OMERI01G28140"/>
</dbReference>
<evidence type="ECO:0000313" key="2">
    <source>
        <dbReference type="EnsemblPlants" id="OMERI01G28140.1"/>
    </source>
</evidence>
<organism evidence="2">
    <name type="scientific">Oryza meridionalis</name>
    <dbReference type="NCBI Taxonomy" id="40149"/>
    <lineage>
        <taxon>Eukaryota</taxon>
        <taxon>Viridiplantae</taxon>
        <taxon>Streptophyta</taxon>
        <taxon>Embryophyta</taxon>
        <taxon>Tracheophyta</taxon>
        <taxon>Spermatophyta</taxon>
        <taxon>Magnoliopsida</taxon>
        <taxon>Liliopsida</taxon>
        <taxon>Poales</taxon>
        <taxon>Poaceae</taxon>
        <taxon>BOP clade</taxon>
        <taxon>Oryzoideae</taxon>
        <taxon>Oryzeae</taxon>
        <taxon>Oryzinae</taxon>
        <taxon>Oryza</taxon>
    </lineage>
</organism>
<accession>A0A0E0C7S5</accession>
<keyword evidence="3" id="KW-1185">Reference proteome</keyword>
<proteinExistence type="predicted"/>